<protein>
    <recommendedName>
        <fullName evidence="8">Reverse transcriptase RNase H-like domain-containing protein</fullName>
    </recommendedName>
</protein>
<dbReference type="AlphaFoldDB" id="A0A0C2ZGM5"/>
<sequence length="357" mass="39419">MSSVQRNYPVHEQELLAGVETMLCHRDILQGARFTWVTDHKSLEHVLTQKGLSGRQARWLEKLSEFDFNVQYVPGEENILPDTLSRMYEFDAPGTEHASTEYVVHDDDVPVEEPDTMAVHSAPVLVGDEALAVSPRRSSRLVDKLRAVEVPKAPRRWAAPRLDQAWPVPAPTSSDPSPDVAPHGNHEAAVAPSPDVPKRVHRPCAVALPAETGRPETGAEFACRMAGKFVLLGPGEQKKGGEGAKNSLTTSNHQNVRFDDVPGSTGSESPPLAGSSNDETTCEDGELQGRNIESIPVTYPHESGLLHEAKDQYSKDPFYKQILDSPKAFKNFELVDGFIRLHLQSHGVLRARYSCWR</sequence>
<evidence type="ECO:0000256" key="1">
    <source>
        <dbReference type="ARBA" id="ARBA00022679"/>
    </source>
</evidence>
<feature type="compositionally biased region" description="Polar residues" evidence="7">
    <location>
        <begin position="264"/>
        <end position="279"/>
    </location>
</feature>
<evidence type="ECO:0000259" key="8">
    <source>
        <dbReference type="Pfam" id="PF17917"/>
    </source>
</evidence>
<evidence type="ECO:0000256" key="4">
    <source>
        <dbReference type="ARBA" id="ARBA00022759"/>
    </source>
</evidence>
<keyword evidence="2" id="KW-0548">Nucleotidyltransferase</keyword>
<feature type="region of interest" description="Disordered" evidence="7">
    <location>
        <begin position="234"/>
        <end position="292"/>
    </location>
</feature>
<feature type="domain" description="Reverse transcriptase RNase H-like" evidence="8">
    <location>
        <begin position="2"/>
        <end position="66"/>
    </location>
</feature>
<dbReference type="InterPro" id="IPR041373">
    <property type="entry name" value="RT_RNaseH"/>
</dbReference>
<keyword evidence="1" id="KW-0808">Transferase</keyword>
<evidence type="ECO:0000256" key="6">
    <source>
        <dbReference type="ARBA" id="ARBA00022918"/>
    </source>
</evidence>
<evidence type="ECO:0000256" key="5">
    <source>
        <dbReference type="ARBA" id="ARBA00022801"/>
    </source>
</evidence>
<dbReference type="Proteomes" id="UP000053989">
    <property type="component" value="Unassembled WGS sequence"/>
</dbReference>
<keyword evidence="6" id="KW-0695">RNA-directed DNA polymerase</keyword>
<evidence type="ECO:0000256" key="2">
    <source>
        <dbReference type="ARBA" id="ARBA00022695"/>
    </source>
</evidence>
<dbReference type="GO" id="GO:0003964">
    <property type="term" value="F:RNA-directed DNA polymerase activity"/>
    <property type="evidence" value="ECO:0007669"/>
    <property type="project" value="UniProtKB-KW"/>
</dbReference>
<dbReference type="GO" id="GO:0004519">
    <property type="term" value="F:endonuclease activity"/>
    <property type="evidence" value="ECO:0007669"/>
    <property type="project" value="UniProtKB-KW"/>
</dbReference>
<name>A0A0C2ZGM5_9AGAM</name>
<evidence type="ECO:0000313" key="10">
    <source>
        <dbReference type="Proteomes" id="UP000053989"/>
    </source>
</evidence>
<evidence type="ECO:0000256" key="7">
    <source>
        <dbReference type="SAM" id="MobiDB-lite"/>
    </source>
</evidence>
<evidence type="ECO:0000256" key="3">
    <source>
        <dbReference type="ARBA" id="ARBA00022722"/>
    </source>
</evidence>
<keyword evidence="3" id="KW-0540">Nuclease</keyword>
<organism evidence="9 10">
    <name type="scientific">Scleroderma citrinum Foug A</name>
    <dbReference type="NCBI Taxonomy" id="1036808"/>
    <lineage>
        <taxon>Eukaryota</taxon>
        <taxon>Fungi</taxon>
        <taxon>Dikarya</taxon>
        <taxon>Basidiomycota</taxon>
        <taxon>Agaricomycotina</taxon>
        <taxon>Agaricomycetes</taxon>
        <taxon>Agaricomycetidae</taxon>
        <taxon>Boletales</taxon>
        <taxon>Sclerodermatineae</taxon>
        <taxon>Sclerodermataceae</taxon>
        <taxon>Scleroderma</taxon>
    </lineage>
</organism>
<keyword evidence="4" id="KW-0255">Endonuclease</keyword>
<dbReference type="CDD" id="cd09274">
    <property type="entry name" value="RNase_HI_RT_Ty3"/>
    <property type="match status" value="1"/>
</dbReference>
<dbReference type="EMBL" id="KN822230">
    <property type="protein sequence ID" value="KIM51987.1"/>
    <property type="molecule type" value="Genomic_DNA"/>
</dbReference>
<dbReference type="STRING" id="1036808.A0A0C2ZGM5"/>
<dbReference type="GO" id="GO:0016787">
    <property type="term" value="F:hydrolase activity"/>
    <property type="evidence" value="ECO:0007669"/>
    <property type="project" value="UniProtKB-KW"/>
</dbReference>
<evidence type="ECO:0000313" key="9">
    <source>
        <dbReference type="EMBL" id="KIM51987.1"/>
    </source>
</evidence>
<dbReference type="InParanoid" id="A0A0C2ZGM5"/>
<feature type="region of interest" description="Disordered" evidence="7">
    <location>
        <begin position="161"/>
        <end position="199"/>
    </location>
</feature>
<keyword evidence="10" id="KW-1185">Reference proteome</keyword>
<gene>
    <name evidence="9" type="ORF">SCLCIDRAFT_33008</name>
</gene>
<feature type="compositionally biased region" description="Polar residues" evidence="7">
    <location>
        <begin position="246"/>
        <end position="255"/>
    </location>
</feature>
<keyword evidence="5" id="KW-0378">Hydrolase</keyword>
<accession>A0A0C2ZGM5</accession>
<dbReference type="PANTHER" id="PTHR34072">
    <property type="entry name" value="ENZYMATIC POLYPROTEIN-RELATED"/>
    <property type="match status" value="1"/>
</dbReference>
<reference evidence="9 10" key="1">
    <citation type="submission" date="2014-04" db="EMBL/GenBank/DDBJ databases">
        <authorList>
            <consortium name="DOE Joint Genome Institute"/>
            <person name="Kuo A."/>
            <person name="Kohler A."/>
            <person name="Nagy L.G."/>
            <person name="Floudas D."/>
            <person name="Copeland A."/>
            <person name="Barry K.W."/>
            <person name="Cichocki N."/>
            <person name="Veneault-Fourrey C."/>
            <person name="LaButti K."/>
            <person name="Lindquist E.A."/>
            <person name="Lipzen A."/>
            <person name="Lundell T."/>
            <person name="Morin E."/>
            <person name="Murat C."/>
            <person name="Sun H."/>
            <person name="Tunlid A."/>
            <person name="Henrissat B."/>
            <person name="Grigoriev I.V."/>
            <person name="Hibbett D.S."/>
            <person name="Martin F."/>
            <person name="Nordberg H.P."/>
            <person name="Cantor M.N."/>
            <person name="Hua S.X."/>
        </authorList>
    </citation>
    <scope>NUCLEOTIDE SEQUENCE [LARGE SCALE GENOMIC DNA]</scope>
    <source>
        <strain evidence="9 10">Foug A</strain>
    </source>
</reference>
<dbReference type="SUPFAM" id="SSF56672">
    <property type="entry name" value="DNA/RNA polymerases"/>
    <property type="match status" value="1"/>
</dbReference>
<dbReference type="HOGENOM" id="CLU_776500_0_0_1"/>
<reference evidence="10" key="2">
    <citation type="submission" date="2015-01" db="EMBL/GenBank/DDBJ databases">
        <title>Evolutionary Origins and Diversification of the Mycorrhizal Mutualists.</title>
        <authorList>
            <consortium name="DOE Joint Genome Institute"/>
            <consortium name="Mycorrhizal Genomics Consortium"/>
            <person name="Kohler A."/>
            <person name="Kuo A."/>
            <person name="Nagy L.G."/>
            <person name="Floudas D."/>
            <person name="Copeland A."/>
            <person name="Barry K.W."/>
            <person name="Cichocki N."/>
            <person name="Veneault-Fourrey C."/>
            <person name="LaButti K."/>
            <person name="Lindquist E.A."/>
            <person name="Lipzen A."/>
            <person name="Lundell T."/>
            <person name="Morin E."/>
            <person name="Murat C."/>
            <person name="Riley R."/>
            <person name="Ohm R."/>
            <person name="Sun H."/>
            <person name="Tunlid A."/>
            <person name="Henrissat B."/>
            <person name="Grigoriev I.V."/>
            <person name="Hibbett D.S."/>
            <person name="Martin F."/>
        </authorList>
    </citation>
    <scope>NUCLEOTIDE SEQUENCE [LARGE SCALE GENOMIC DNA]</scope>
    <source>
        <strain evidence="10">Foug A</strain>
    </source>
</reference>
<dbReference type="PANTHER" id="PTHR34072:SF52">
    <property type="entry name" value="RIBONUCLEASE H"/>
    <property type="match status" value="1"/>
</dbReference>
<dbReference type="OrthoDB" id="3227343at2759"/>
<proteinExistence type="predicted"/>
<dbReference type="InterPro" id="IPR043502">
    <property type="entry name" value="DNA/RNA_pol_sf"/>
</dbReference>
<dbReference type="Pfam" id="PF17917">
    <property type="entry name" value="RT_RNaseH"/>
    <property type="match status" value="1"/>
</dbReference>